<proteinExistence type="predicted"/>
<organism evidence="2 3">
    <name type="scientific">Phialocephala subalpina</name>
    <dbReference type="NCBI Taxonomy" id="576137"/>
    <lineage>
        <taxon>Eukaryota</taxon>
        <taxon>Fungi</taxon>
        <taxon>Dikarya</taxon>
        <taxon>Ascomycota</taxon>
        <taxon>Pezizomycotina</taxon>
        <taxon>Leotiomycetes</taxon>
        <taxon>Helotiales</taxon>
        <taxon>Mollisiaceae</taxon>
        <taxon>Phialocephala</taxon>
        <taxon>Phialocephala fortinii species complex</taxon>
    </lineage>
</organism>
<gene>
    <name evidence="2" type="ORF">PAC_18909</name>
</gene>
<feature type="chain" id="PRO_5012589275" evidence="1">
    <location>
        <begin position="19"/>
        <end position="102"/>
    </location>
</feature>
<dbReference type="OrthoDB" id="3489571at2759"/>
<reference evidence="2 3" key="1">
    <citation type="submission" date="2016-03" db="EMBL/GenBank/DDBJ databases">
        <authorList>
            <person name="Ploux O."/>
        </authorList>
    </citation>
    <scope>NUCLEOTIDE SEQUENCE [LARGE SCALE GENOMIC DNA]</scope>
    <source>
        <strain evidence="2 3">UAMH 11012</strain>
    </source>
</reference>
<evidence type="ECO:0000313" key="3">
    <source>
        <dbReference type="Proteomes" id="UP000184330"/>
    </source>
</evidence>
<feature type="signal peptide" evidence="1">
    <location>
        <begin position="1"/>
        <end position="18"/>
    </location>
</feature>
<evidence type="ECO:0000256" key="1">
    <source>
        <dbReference type="SAM" id="SignalP"/>
    </source>
</evidence>
<keyword evidence="3" id="KW-1185">Reference proteome</keyword>
<dbReference type="AlphaFoldDB" id="A0A1L7XVH3"/>
<dbReference type="EMBL" id="FJOG01000063">
    <property type="protein sequence ID" value="CZR69008.1"/>
    <property type="molecule type" value="Genomic_DNA"/>
</dbReference>
<keyword evidence="1" id="KW-0732">Signal</keyword>
<protein>
    <submittedName>
        <fullName evidence="2">Uncharacterized protein</fullName>
    </submittedName>
</protein>
<dbReference type="Proteomes" id="UP000184330">
    <property type="component" value="Unassembled WGS sequence"/>
</dbReference>
<name>A0A1L7XVH3_9HELO</name>
<dbReference type="STRING" id="576137.A0A1L7XVH3"/>
<evidence type="ECO:0000313" key="2">
    <source>
        <dbReference type="EMBL" id="CZR69008.1"/>
    </source>
</evidence>
<sequence>MQFITFMAISAFISGAMADLHHVAACTGTNYVWGSEINSDATSCACWNYQRRNTGNKWPGLCNSDLCEKDGTYCNSKMKHIGGDEFNYYCKKKCGAKNSIAD</sequence>
<accession>A0A1L7XVH3</accession>